<dbReference type="Pfam" id="PF03466">
    <property type="entry name" value="LysR_substrate"/>
    <property type="match status" value="1"/>
</dbReference>
<keyword evidence="2" id="KW-0805">Transcription regulation</keyword>
<feature type="domain" description="HTH lysR-type" evidence="5">
    <location>
        <begin position="1"/>
        <end position="58"/>
    </location>
</feature>
<dbReference type="GO" id="GO:0003700">
    <property type="term" value="F:DNA-binding transcription factor activity"/>
    <property type="evidence" value="ECO:0007669"/>
    <property type="project" value="InterPro"/>
</dbReference>
<dbReference type="Pfam" id="PF00126">
    <property type="entry name" value="HTH_1"/>
    <property type="match status" value="1"/>
</dbReference>
<dbReference type="SUPFAM" id="SSF46785">
    <property type="entry name" value="Winged helix' DNA-binding domain"/>
    <property type="match status" value="1"/>
</dbReference>
<dbReference type="InterPro" id="IPR000847">
    <property type="entry name" value="LysR_HTH_N"/>
</dbReference>
<dbReference type="InterPro" id="IPR036390">
    <property type="entry name" value="WH_DNA-bd_sf"/>
</dbReference>
<gene>
    <name evidence="6" type="ORF">D1953_06470</name>
</gene>
<evidence type="ECO:0000256" key="4">
    <source>
        <dbReference type="ARBA" id="ARBA00023163"/>
    </source>
</evidence>
<comment type="similarity">
    <text evidence="1">Belongs to the LysR transcriptional regulatory family.</text>
</comment>
<dbReference type="PANTHER" id="PTHR30126">
    <property type="entry name" value="HTH-TYPE TRANSCRIPTIONAL REGULATOR"/>
    <property type="match status" value="1"/>
</dbReference>
<dbReference type="Gene3D" id="3.40.190.290">
    <property type="match status" value="1"/>
</dbReference>
<sequence length="291" mass="33800">MDYRDWVMLQVLNEYKNITKTAEKLFISQPALSNRLKQIEKEFGTKIVVRGRNGIQFTPEGEYLAKNADKVISLHKHIKENIMNMNQNVTGTLRIASSNVFTRYKLPAVLKRFQKIFPNIEFQITTGLSRDIFQLIYNHEVHIGFVRGDYNWSDEKDLLFQETLCVASKEAFTLKDLPVLPRVDYTTDILLKIAIDNWWRNTFHKPPLIKMEVDQVDIAKDMVISGLGYAVLPSMILNGIDNLHKANITDENGLPIIRETWMYYSAESLELNTVKAFVEFVREFDFEENNA</sequence>
<evidence type="ECO:0000256" key="1">
    <source>
        <dbReference type="ARBA" id="ARBA00009437"/>
    </source>
</evidence>
<dbReference type="PROSITE" id="PS50931">
    <property type="entry name" value="HTH_LYSR"/>
    <property type="match status" value="1"/>
</dbReference>
<comment type="caution">
    <text evidence="6">The sequence shown here is derived from an EMBL/GenBank/DDBJ whole genome shotgun (WGS) entry which is preliminary data.</text>
</comment>
<evidence type="ECO:0000259" key="5">
    <source>
        <dbReference type="PROSITE" id="PS50931"/>
    </source>
</evidence>
<dbReference type="EMBL" id="QWVS01000013">
    <property type="protein sequence ID" value="RID86958.1"/>
    <property type="molecule type" value="Genomic_DNA"/>
</dbReference>
<proteinExistence type="inferred from homology"/>
<dbReference type="AlphaFoldDB" id="A0A398BDR3"/>
<dbReference type="InterPro" id="IPR036388">
    <property type="entry name" value="WH-like_DNA-bd_sf"/>
</dbReference>
<dbReference type="RefSeq" id="WP_119116353.1">
    <property type="nucleotide sequence ID" value="NZ_QWVS01000013.1"/>
</dbReference>
<evidence type="ECO:0000256" key="3">
    <source>
        <dbReference type="ARBA" id="ARBA00023125"/>
    </source>
</evidence>
<protein>
    <submittedName>
        <fullName evidence="6">LysR family transcriptional regulator</fullName>
    </submittedName>
</protein>
<keyword evidence="4" id="KW-0804">Transcription</keyword>
<organism evidence="6 7">
    <name type="scientific">Peribacillus asahii</name>
    <dbReference type="NCBI Taxonomy" id="228899"/>
    <lineage>
        <taxon>Bacteria</taxon>
        <taxon>Bacillati</taxon>
        <taxon>Bacillota</taxon>
        <taxon>Bacilli</taxon>
        <taxon>Bacillales</taxon>
        <taxon>Bacillaceae</taxon>
        <taxon>Peribacillus</taxon>
    </lineage>
</organism>
<dbReference type="CDD" id="cd05466">
    <property type="entry name" value="PBP2_LTTR_substrate"/>
    <property type="match status" value="1"/>
</dbReference>
<dbReference type="PRINTS" id="PR00039">
    <property type="entry name" value="HTHLYSR"/>
</dbReference>
<keyword evidence="7" id="KW-1185">Reference proteome</keyword>
<dbReference type="InterPro" id="IPR005119">
    <property type="entry name" value="LysR_subst-bd"/>
</dbReference>
<accession>A0A398BDR3</accession>
<evidence type="ECO:0000313" key="6">
    <source>
        <dbReference type="EMBL" id="RID86958.1"/>
    </source>
</evidence>
<reference evidence="6 7" key="1">
    <citation type="submission" date="2018-08" db="EMBL/GenBank/DDBJ databases">
        <title>Bacillus jemisoniae sp. nov., Bacillus chryseoplanitiae sp. nov., Bacillus resnikiae sp. nov., and Bacillus frankliniae sp. nov., isolated from Viking spacecraft and associated surfaces.</title>
        <authorList>
            <person name="Seuylemezian A."/>
            <person name="Vaishampayan P."/>
        </authorList>
    </citation>
    <scope>NUCLEOTIDE SEQUENCE [LARGE SCALE GENOMIC DNA]</scope>
    <source>
        <strain evidence="6 7">MA001</strain>
    </source>
</reference>
<keyword evidence="3" id="KW-0238">DNA-binding</keyword>
<dbReference type="PANTHER" id="PTHR30126:SF78">
    <property type="entry name" value="HTH LYSR-TYPE DOMAIN-CONTAINING PROTEIN"/>
    <property type="match status" value="1"/>
</dbReference>
<dbReference type="Gene3D" id="1.10.10.10">
    <property type="entry name" value="Winged helix-like DNA-binding domain superfamily/Winged helix DNA-binding domain"/>
    <property type="match status" value="1"/>
</dbReference>
<name>A0A398BDR3_9BACI</name>
<evidence type="ECO:0000313" key="7">
    <source>
        <dbReference type="Proteomes" id="UP000266016"/>
    </source>
</evidence>
<dbReference type="Proteomes" id="UP000266016">
    <property type="component" value="Unassembled WGS sequence"/>
</dbReference>
<evidence type="ECO:0000256" key="2">
    <source>
        <dbReference type="ARBA" id="ARBA00023015"/>
    </source>
</evidence>
<dbReference type="SUPFAM" id="SSF53850">
    <property type="entry name" value="Periplasmic binding protein-like II"/>
    <property type="match status" value="1"/>
</dbReference>
<dbReference type="GO" id="GO:0000976">
    <property type="term" value="F:transcription cis-regulatory region binding"/>
    <property type="evidence" value="ECO:0007669"/>
    <property type="project" value="TreeGrafter"/>
</dbReference>